<sequence length="113" mass="13148">MRIDHRLLFELLQSTGIARGLSNGDRIDALDWWWKKKFKENPWYGKFKNNENNKIYHTYNHLFGGSCDSMKYALTPIKLFQRGFDLGFDTDTDDPNNKLPINTETTDSSNGPT</sequence>
<evidence type="ECO:0000313" key="2">
    <source>
        <dbReference type="EMBL" id="CAA2993618.1"/>
    </source>
</evidence>
<dbReference type="AlphaFoldDB" id="A0A8S0SPQ3"/>
<dbReference type="Gramene" id="OE9A060087T1">
    <property type="protein sequence ID" value="OE9A060087C1"/>
    <property type="gene ID" value="OE9A060087"/>
</dbReference>
<feature type="compositionally biased region" description="Polar residues" evidence="1">
    <location>
        <begin position="99"/>
        <end position="113"/>
    </location>
</feature>
<feature type="region of interest" description="Disordered" evidence="1">
    <location>
        <begin position="90"/>
        <end position="113"/>
    </location>
</feature>
<dbReference type="Proteomes" id="UP000594638">
    <property type="component" value="Unassembled WGS sequence"/>
</dbReference>
<comment type="caution">
    <text evidence="2">The sequence shown here is derived from an EMBL/GenBank/DDBJ whole genome shotgun (WGS) entry which is preliminary data.</text>
</comment>
<dbReference type="EMBL" id="CACTIH010005452">
    <property type="protein sequence ID" value="CAA2993618.1"/>
    <property type="molecule type" value="Genomic_DNA"/>
</dbReference>
<proteinExistence type="predicted"/>
<gene>
    <name evidence="2" type="ORF">OLEA9_A060087</name>
</gene>
<reference evidence="2 3" key="1">
    <citation type="submission" date="2019-12" db="EMBL/GenBank/DDBJ databases">
        <authorList>
            <person name="Alioto T."/>
            <person name="Alioto T."/>
            <person name="Gomez Garrido J."/>
        </authorList>
    </citation>
    <scope>NUCLEOTIDE SEQUENCE [LARGE SCALE GENOMIC DNA]</scope>
</reference>
<organism evidence="2 3">
    <name type="scientific">Olea europaea subsp. europaea</name>
    <dbReference type="NCBI Taxonomy" id="158383"/>
    <lineage>
        <taxon>Eukaryota</taxon>
        <taxon>Viridiplantae</taxon>
        <taxon>Streptophyta</taxon>
        <taxon>Embryophyta</taxon>
        <taxon>Tracheophyta</taxon>
        <taxon>Spermatophyta</taxon>
        <taxon>Magnoliopsida</taxon>
        <taxon>eudicotyledons</taxon>
        <taxon>Gunneridae</taxon>
        <taxon>Pentapetalae</taxon>
        <taxon>asterids</taxon>
        <taxon>lamiids</taxon>
        <taxon>Lamiales</taxon>
        <taxon>Oleaceae</taxon>
        <taxon>Oleeae</taxon>
        <taxon>Olea</taxon>
    </lineage>
</organism>
<dbReference type="OrthoDB" id="693912at2759"/>
<accession>A0A8S0SPQ3</accession>
<name>A0A8S0SPQ3_OLEEU</name>
<keyword evidence="3" id="KW-1185">Reference proteome</keyword>
<protein>
    <submittedName>
        <fullName evidence="2">Uncharacterized protein</fullName>
    </submittedName>
</protein>
<evidence type="ECO:0000256" key="1">
    <source>
        <dbReference type="SAM" id="MobiDB-lite"/>
    </source>
</evidence>
<evidence type="ECO:0000313" key="3">
    <source>
        <dbReference type="Proteomes" id="UP000594638"/>
    </source>
</evidence>